<reference evidence="1 2" key="1">
    <citation type="submission" date="2011-02" db="EMBL/GenBank/DDBJ databases">
        <authorList>
            <person name="Nelson K.E."/>
            <person name="Sutton G."/>
            <person name="Torralba M."/>
            <person name="Durkin S."/>
            <person name="Harkins D."/>
            <person name="Montgomery R."/>
            <person name="Ziemer C."/>
            <person name="Klaassens E."/>
            <person name="Ocuiv P."/>
            <person name="Morrison M."/>
        </authorList>
    </citation>
    <scope>NUCLEOTIDE SEQUENCE [LARGE SCALE GENOMIC DNA]</scope>
    <source>
        <strain evidence="1 2">8</strain>
    </source>
</reference>
<evidence type="ECO:0000313" key="2">
    <source>
        <dbReference type="Proteomes" id="UP000004259"/>
    </source>
</evidence>
<dbReference type="STRING" id="246199.CUS_7634"/>
<name>E9SHA6_RUMAL</name>
<comment type="caution">
    <text evidence="1">The sequence shown here is derived from an EMBL/GenBank/DDBJ whole genome shotgun (WGS) entry which is preliminary data.</text>
</comment>
<dbReference type="RefSeq" id="WP_002852883.1">
    <property type="nucleotide sequence ID" value="NZ_ADKM02000130.1"/>
</dbReference>
<accession>E9SHA6</accession>
<keyword evidence="2" id="KW-1185">Reference proteome</keyword>
<evidence type="ECO:0000313" key="1">
    <source>
        <dbReference type="EMBL" id="EGC01388.1"/>
    </source>
</evidence>
<proteinExistence type="predicted"/>
<organism evidence="1 2">
    <name type="scientific">Ruminococcus albus 8</name>
    <dbReference type="NCBI Taxonomy" id="246199"/>
    <lineage>
        <taxon>Bacteria</taxon>
        <taxon>Bacillati</taxon>
        <taxon>Bacillota</taxon>
        <taxon>Clostridia</taxon>
        <taxon>Eubacteriales</taxon>
        <taxon>Oscillospiraceae</taxon>
        <taxon>Ruminococcus</taxon>
    </lineage>
</organism>
<sequence>MEAFIKAQNDRRIDSFFRGAELPAMFWAVFESGEFERVAEYRRFEMRYLLDGIEALPDEMGIPHWCDPDDGRLKEVL</sequence>
<dbReference type="Proteomes" id="UP000004259">
    <property type="component" value="Unassembled WGS sequence"/>
</dbReference>
<dbReference type="OrthoDB" id="53382at541000"/>
<gene>
    <name evidence="1" type="ORF">CUS_7634</name>
</gene>
<protein>
    <submittedName>
        <fullName evidence="1">Uncharacterized protein</fullName>
    </submittedName>
</protein>
<dbReference type="EMBL" id="ADKM02000130">
    <property type="protein sequence ID" value="EGC01388.1"/>
    <property type="molecule type" value="Genomic_DNA"/>
</dbReference>
<dbReference type="AlphaFoldDB" id="E9SHA6"/>